<evidence type="ECO:0000313" key="3">
    <source>
        <dbReference type="EMBL" id="MBS2964335.1"/>
    </source>
</evidence>
<dbReference type="Pfam" id="PF04434">
    <property type="entry name" value="SWIM"/>
    <property type="match status" value="1"/>
</dbReference>
<organism evidence="3 4">
    <name type="scientific">Actinocrinis puniceicyclus</name>
    <dbReference type="NCBI Taxonomy" id="977794"/>
    <lineage>
        <taxon>Bacteria</taxon>
        <taxon>Bacillati</taxon>
        <taxon>Actinomycetota</taxon>
        <taxon>Actinomycetes</taxon>
        <taxon>Catenulisporales</taxon>
        <taxon>Actinospicaceae</taxon>
        <taxon>Actinocrinis</taxon>
    </lineage>
</organism>
<evidence type="ECO:0000313" key="4">
    <source>
        <dbReference type="Proteomes" id="UP000677913"/>
    </source>
</evidence>
<comment type="caution">
    <text evidence="3">The sequence shown here is derived from an EMBL/GenBank/DDBJ whole genome shotgun (WGS) entry which is preliminary data.</text>
</comment>
<gene>
    <name evidence="3" type="ORF">KGA66_14850</name>
</gene>
<dbReference type="Proteomes" id="UP000677913">
    <property type="component" value="Unassembled WGS sequence"/>
</dbReference>
<keyword evidence="1" id="KW-0479">Metal-binding</keyword>
<keyword evidence="1" id="KW-0863">Zinc-finger</keyword>
<dbReference type="GO" id="GO:0008270">
    <property type="term" value="F:zinc ion binding"/>
    <property type="evidence" value="ECO:0007669"/>
    <property type="project" value="UniProtKB-KW"/>
</dbReference>
<dbReference type="PROSITE" id="PS50966">
    <property type="entry name" value="ZF_SWIM"/>
    <property type="match status" value="1"/>
</dbReference>
<keyword evidence="4" id="KW-1185">Reference proteome</keyword>
<proteinExistence type="predicted"/>
<protein>
    <submittedName>
        <fullName evidence="3">SWIM zinc finger family protein</fullName>
    </submittedName>
</protein>
<keyword evidence="1" id="KW-0862">Zinc</keyword>
<dbReference type="EMBL" id="JAGSXH010000048">
    <property type="protein sequence ID" value="MBS2964335.1"/>
    <property type="molecule type" value="Genomic_DNA"/>
</dbReference>
<feature type="domain" description="SWIM-type" evidence="2">
    <location>
        <begin position="137"/>
        <end position="167"/>
    </location>
</feature>
<evidence type="ECO:0000256" key="1">
    <source>
        <dbReference type="PROSITE-ProRule" id="PRU00325"/>
    </source>
</evidence>
<dbReference type="InterPro" id="IPR007527">
    <property type="entry name" value="Znf_SWIM"/>
</dbReference>
<dbReference type="AlphaFoldDB" id="A0A8J7WRQ2"/>
<accession>A0A8J7WRQ2</accession>
<evidence type="ECO:0000259" key="2">
    <source>
        <dbReference type="PROSITE" id="PS50966"/>
    </source>
</evidence>
<dbReference type="PANTHER" id="PTHR38133:SF1">
    <property type="entry name" value="SLR1429 PROTEIN"/>
    <property type="match status" value="1"/>
</dbReference>
<dbReference type="PANTHER" id="PTHR38133">
    <property type="entry name" value="SLR1429 PROTEIN"/>
    <property type="match status" value="1"/>
</dbReference>
<name>A0A8J7WRQ2_9ACTN</name>
<reference evidence="3" key="1">
    <citation type="submission" date="2021-04" db="EMBL/GenBank/DDBJ databases">
        <title>Genome based classification of Actinospica acidithermotolerans sp. nov., an actinobacterium isolated from an Indonesian hot spring.</title>
        <authorList>
            <person name="Kusuma A.B."/>
            <person name="Putra K.E."/>
            <person name="Nafisah S."/>
            <person name="Loh J."/>
            <person name="Nouioui I."/>
            <person name="Goodfellow M."/>
        </authorList>
    </citation>
    <scope>NUCLEOTIDE SEQUENCE</scope>
    <source>
        <strain evidence="3">DSM 45618</strain>
    </source>
</reference>
<sequence length="273" mass="30238">MTREPEHQAPAARSRRVAGLAVRSQRGAIGSSWWSQRFIAVVEGFGHGARLTRGRAYARAGNVLDLSVRAGEVAASVQGTRPKPYSVTLRIDVYSAEQWARVERGLLESAGYIAQLLDGRMPERIDRVFASAGLTLFPVRREFRTDCTCPDWERPCKHVAATCYVLAEQLDDDPFRLLAWRGRDRAALLRRLEALRDEQAWQDTEEEPQDPPLADVAGAYWSSPVAVPGALASRPDTPAAAVLDRLGPLGRGLRGQDLTDLLRPAYRAMRGPR</sequence>
<dbReference type="RefSeq" id="WP_211468701.1">
    <property type="nucleotide sequence ID" value="NZ_JAGSXH010000048.1"/>
</dbReference>